<accession>A0A371WYB4</accession>
<gene>
    <name evidence="4" type="primary">repB</name>
    <name evidence="4" type="ORF">DYI37_18205</name>
</gene>
<protein>
    <submittedName>
        <fullName evidence="4">Plasmid partitioning protein RepB</fullName>
    </submittedName>
</protein>
<dbReference type="Pfam" id="PF02195">
    <property type="entry name" value="ParB_N"/>
    <property type="match status" value="1"/>
</dbReference>
<comment type="caution">
    <text evidence="4">The sequence shown here is derived from an EMBL/GenBank/DDBJ whole genome shotgun (WGS) entry which is preliminary data.</text>
</comment>
<dbReference type="InterPro" id="IPR050336">
    <property type="entry name" value="Chromosome_partition/occlusion"/>
</dbReference>
<dbReference type="CDD" id="cd16405">
    <property type="entry name" value="RepB_like_N"/>
    <property type="match status" value="1"/>
</dbReference>
<dbReference type="GO" id="GO:0007059">
    <property type="term" value="P:chromosome segregation"/>
    <property type="evidence" value="ECO:0007669"/>
    <property type="project" value="TreeGrafter"/>
</dbReference>
<dbReference type="PANTHER" id="PTHR33375:SF1">
    <property type="entry name" value="CHROMOSOME-PARTITIONING PROTEIN PARB-RELATED"/>
    <property type="match status" value="1"/>
</dbReference>
<dbReference type="AlphaFoldDB" id="A0A371WYB4"/>
<feature type="compositionally biased region" description="Low complexity" evidence="2">
    <location>
        <begin position="30"/>
        <end position="48"/>
    </location>
</feature>
<evidence type="ECO:0000259" key="3">
    <source>
        <dbReference type="SMART" id="SM00470"/>
    </source>
</evidence>
<dbReference type="SMART" id="SM00470">
    <property type="entry name" value="ParB"/>
    <property type="match status" value="1"/>
</dbReference>
<evidence type="ECO:0000313" key="4">
    <source>
        <dbReference type="EMBL" id="RFC61987.1"/>
    </source>
</evidence>
<organism evidence="4 5">
    <name type="scientific">Fulvimarina endophytica</name>
    <dbReference type="NCBI Taxonomy" id="2293836"/>
    <lineage>
        <taxon>Bacteria</taxon>
        <taxon>Pseudomonadati</taxon>
        <taxon>Pseudomonadota</taxon>
        <taxon>Alphaproteobacteria</taxon>
        <taxon>Hyphomicrobiales</taxon>
        <taxon>Aurantimonadaceae</taxon>
        <taxon>Fulvimarina</taxon>
    </lineage>
</organism>
<dbReference type="InterPro" id="IPR003115">
    <property type="entry name" value="ParB_N"/>
</dbReference>
<feature type="compositionally biased region" description="Basic and acidic residues" evidence="2">
    <location>
        <begin position="17"/>
        <end position="29"/>
    </location>
</feature>
<dbReference type="InterPro" id="IPR017819">
    <property type="entry name" value="Plasmid_partition_RepB"/>
</dbReference>
<dbReference type="Gene3D" id="1.10.10.2830">
    <property type="match status" value="1"/>
</dbReference>
<dbReference type="RefSeq" id="WP_116684711.1">
    <property type="nucleotide sequence ID" value="NZ_QURL01000010.1"/>
</dbReference>
<dbReference type="InterPro" id="IPR011111">
    <property type="entry name" value="Plasmid_RepB"/>
</dbReference>
<comment type="similarity">
    <text evidence="1">Belongs to the ParB family.</text>
</comment>
<dbReference type="GO" id="GO:0005694">
    <property type="term" value="C:chromosome"/>
    <property type="evidence" value="ECO:0007669"/>
    <property type="project" value="TreeGrafter"/>
</dbReference>
<dbReference type="InterPro" id="IPR004437">
    <property type="entry name" value="ParB/RepB/Spo0J"/>
</dbReference>
<keyword evidence="5" id="KW-1185">Reference proteome</keyword>
<feature type="domain" description="ParB-like N-terminal" evidence="3">
    <location>
        <begin position="127"/>
        <end position="225"/>
    </location>
</feature>
<dbReference type="InterPro" id="IPR037972">
    <property type="entry name" value="RepB_N"/>
</dbReference>
<sequence length="419" mass="44619">MVKRKDALRALLSGSGRLDEGEGPGKAEETGAAAPSGSSASTGETSGTRRPSDVGATGETGATGEMDAIGEGAGEPASSPAPARKPVADHMRSGAINAMRESWGELRREAEAARTMREEIAGGGHVVLVDPALILPSPITDRLSREGEANEDFESLKASIAEGGQAVPVLLRPHSDAEKAGAGFYETAYGHRRVRAARELGLKVRAIIRALTDEELILAQGRENAERRDLSFIERALFAQTLEGRGFARETIRTALAIDNTQLTRLLQVATRVPEPVLRRIGAAPKAGRPRWGELGEMVSVRGGAEIAHEFTLRESFGAIGDSDARFRALFRRMQDWTERRGKAKPASRRTITEGTGEAIASVGEARGGRPQLTLVGPEASAFGAYLAQRLPALLDEFRASSDTERAQETVKPDGEGAD</sequence>
<dbReference type="GO" id="GO:0003677">
    <property type="term" value="F:DNA binding"/>
    <property type="evidence" value="ECO:0007669"/>
    <property type="project" value="InterPro"/>
</dbReference>
<dbReference type="Proteomes" id="UP000264310">
    <property type="component" value="Unassembled WGS sequence"/>
</dbReference>
<evidence type="ECO:0000313" key="5">
    <source>
        <dbReference type="Proteomes" id="UP000264310"/>
    </source>
</evidence>
<dbReference type="InterPro" id="IPR036086">
    <property type="entry name" value="ParB/Sulfiredoxin_sf"/>
</dbReference>
<dbReference type="OrthoDB" id="7908920at2"/>
<dbReference type="Gene3D" id="3.90.1530.30">
    <property type="match status" value="1"/>
</dbReference>
<feature type="region of interest" description="Disordered" evidence="2">
    <location>
        <begin position="1"/>
        <end position="87"/>
    </location>
</feature>
<dbReference type="SUPFAM" id="SSF110849">
    <property type="entry name" value="ParB/Sulfiredoxin"/>
    <property type="match status" value="1"/>
</dbReference>
<reference evidence="4 5" key="1">
    <citation type="submission" date="2018-08" db="EMBL/GenBank/DDBJ databases">
        <title>Fulvimarina sp. 85, whole genome shotgun sequence.</title>
        <authorList>
            <person name="Tuo L."/>
        </authorList>
    </citation>
    <scope>NUCLEOTIDE SEQUENCE [LARGE SCALE GENOMIC DNA]</scope>
    <source>
        <strain evidence="4 5">85</strain>
    </source>
</reference>
<dbReference type="PANTHER" id="PTHR33375">
    <property type="entry name" value="CHROMOSOME-PARTITIONING PROTEIN PARB-RELATED"/>
    <property type="match status" value="1"/>
</dbReference>
<proteinExistence type="inferred from homology"/>
<feature type="region of interest" description="Disordered" evidence="2">
    <location>
        <begin position="399"/>
        <end position="419"/>
    </location>
</feature>
<dbReference type="EMBL" id="QURL01000010">
    <property type="protein sequence ID" value="RFC61987.1"/>
    <property type="molecule type" value="Genomic_DNA"/>
</dbReference>
<evidence type="ECO:0000256" key="1">
    <source>
        <dbReference type="ARBA" id="ARBA00006295"/>
    </source>
</evidence>
<evidence type="ECO:0000256" key="2">
    <source>
        <dbReference type="SAM" id="MobiDB-lite"/>
    </source>
</evidence>
<dbReference type="NCBIfam" id="TIGR00180">
    <property type="entry name" value="parB_part"/>
    <property type="match status" value="1"/>
</dbReference>
<dbReference type="NCBIfam" id="TIGR03454">
    <property type="entry name" value="partition_RepB"/>
    <property type="match status" value="1"/>
</dbReference>
<dbReference type="Pfam" id="PF07506">
    <property type="entry name" value="RepB"/>
    <property type="match status" value="1"/>
</dbReference>
<name>A0A371WYB4_9HYPH</name>
<feature type="compositionally biased region" description="Low complexity" evidence="2">
    <location>
        <begin position="55"/>
        <end position="65"/>
    </location>
</feature>